<keyword evidence="3" id="KW-0804">Transcription</keyword>
<evidence type="ECO:0000259" key="5">
    <source>
        <dbReference type="PROSITE" id="PS51078"/>
    </source>
</evidence>
<gene>
    <name evidence="6" type="ORF">KKP3000_001211</name>
</gene>
<dbReference type="Gene3D" id="1.10.10.10">
    <property type="entry name" value="Winged helix-like DNA-binding domain superfamily/Winged helix DNA-binding domain"/>
    <property type="match status" value="1"/>
</dbReference>
<evidence type="ECO:0000256" key="3">
    <source>
        <dbReference type="ARBA" id="ARBA00023163"/>
    </source>
</evidence>
<dbReference type="SUPFAM" id="SSF55781">
    <property type="entry name" value="GAF domain-like"/>
    <property type="match status" value="1"/>
</dbReference>
<dbReference type="Proteomes" id="UP001579974">
    <property type="component" value="Unassembled WGS sequence"/>
</dbReference>
<proteinExistence type="predicted"/>
<evidence type="ECO:0000313" key="7">
    <source>
        <dbReference type="Proteomes" id="UP001579974"/>
    </source>
</evidence>
<feature type="domain" description="HTH iclR-type" evidence="4">
    <location>
        <begin position="12"/>
        <end position="73"/>
    </location>
</feature>
<accession>A0ABV5A975</accession>
<dbReference type="Gene3D" id="3.30.450.40">
    <property type="match status" value="1"/>
</dbReference>
<dbReference type="EMBL" id="JBDXSU010000001">
    <property type="protein sequence ID" value="MFB5188778.1"/>
    <property type="molecule type" value="Genomic_DNA"/>
</dbReference>
<reference evidence="6 7" key="1">
    <citation type="journal article" date="2024" name="Int. J. Mol. Sci.">
        <title>Exploration of Alicyclobacillus spp. Genome in Search of Antibiotic Resistance.</title>
        <authorList>
            <person name="Bucka-Kolendo J."/>
            <person name="Kiousi D.E."/>
            <person name="Dekowska A."/>
            <person name="Mikolajczuk-Szczyrba A."/>
            <person name="Karadedos D.M."/>
            <person name="Michael P."/>
            <person name="Galanis A."/>
            <person name="Sokolowska B."/>
        </authorList>
    </citation>
    <scope>NUCLEOTIDE SEQUENCE [LARGE SCALE GENOMIC DNA]</scope>
    <source>
        <strain evidence="6 7">KKP 3000</strain>
    </source>
</reference>
<keyword evidence="2" id="KW-0238">DNA-binding</keyword>
<dbReference type="PANTHER" id="PTHR30136">
    <property type="entry name" value="HELIX-TURN-HELIX TRANSCRIPTIONAL REGULATOR, ICLR FAMILY"/>
    <property type="match status" value="1"/>
</dbReference>
<dbReference type="SUPFAM" id="SSF46785">
    <property type="entry name" value="Winged helix' DNA-binding domain"/>
    <property type="match status" value="1"/>
</dbReference>
<evidence type="ECO:0000256" key="1">
    <source>
        <dbReference type="ARBA" id="ARBA00023015"/>
    </source>
</evidence>
<dbReference type="SMART" id="SM00346">
    <property type="entry name" value="HTH_ICLR"/>
    <property type="match status" value="1"/>
</dbReference>
<name>A0ABV5A975_9BACL</name>
<dbReference type="InterPro" id="IPR050707">
    <property type="entry name" value="HTH_MetabolicPath_Reg"/>
</dbReference>
<evidence type="ECO:0000256" key="2">
    <source>
        <dbReference type="ARBA" id="ARBA00023125"/>
    </source>
</evidence>
<dbReference type="InterPro" id="IPR036390">
    <property type="entry name" value="WH_DNA-bd_sf"/>
</dbReference>
<protein>
    <submittedName>
        <fullName evidence="6">IclR family transcriptional regulator</fullName>
    </submittedName>
</protein>
<keyword evidence="1" id="KW-0805">Transcription regulation</keyword>
<dbReference type="PROSITE" id="PS51077">
    <property type="entry name" value="HTH_ICLR"/>
    <property type="match status" value="1"/>
</dbReference>
<dbReference type="InterPro" id="IPR005471">
    <property type="entry name" value="Tscrpt_reg_IclR_N"/>
</dbReference>
<sequence length="251" mass="27939">MSDKQDMTGLGIQSVEIGIDILKTIGQAQKPLSISEIAERCDMSKSRLHRYLTSLYRTGFLSRDTELRYSIGPELMSLGLLASSRWTIRDVARPTLTRLKERLNETVALSVWTEKGPYFLQWEESNRAVNIGIRVGTQVSAIKSVAGKIFLAYLPERDTEDVLKRELAQFGVSRAVFEQEIQEIRSKGYSITEESLLPGILAIGCPVFGRDGRVIAAISVVGILGYLDPSEESPVVTVLKQECQRLSDTLT</sequence>
<comment type="caution">
    <text evidence="6">The sequence shown here is derived from an EMBL/GenBank/DDBJ whole genome shotgun (WGS) entry which is preliminary data.</text>
</comment>
<dbReference type="InterPro" id="IPR014757">
    <property type="entry name" value="Tscrpt_reg_IclR_C"/>
</dbReference>
<dbReference type="RefSeq" id="WP_275475615.1">
    <property type="nucleotide sequence ID" value="NZ_CP162940.1"/>
</dbReference>
<evidence type="ECO:0000313" key="6">
    <source>
        <dbReference type="EMBL" id="MFB5188778.1"/>
    </source>
</evidence>
<keyword evidence="7" id="KW-1185">Reference proteome</keyword>
<organism evidence="6 7">
    <name type="scientific">Alicyclobacillus fastidiosus</name>
    <dbReference type="NCBI Taxonomy" id="392011"/>
    <lineage>
        <taxon>Bacteria</taxon>
        <taxon>Bacillati</taxon>
        <taxon>Bacillota</taxon>
        <taxon>Bacilli</taxon>
        <taxon>Bacillales</taxon>
        <taxon>Alicyclobacillaceae</taxon>
        <taxon>Alicyclobacillus</taxon>
    </lineage>
</organism>
<dbReference type="Pfam" id="PF01614">
    <property type="entry name" value="IclR_C"/>
    <property type="match status" value="1"/>
</dbReference>
<dbReference type="PROSITE" id="PS51078">
    <property type="entry name" value="ICLR_ED"/>
    <property type="match status" value="1"/>
</dbReference>
<dbReference type="PANTHER" id="PTHR30136:SF8">
    <property type="entry name" value="TRANSCRIPTIONAL REGULATORY PROTEIN"/>
    <property type="match status" value="1"/>
</dbReference>
<dbReference type="InterPro" id="IPR029016">
    <property type="entry name" value="GAF-like_dom_sf"/>
</dbReference>
<evidence type="ECO:0000259" key="4">
    <source>
        <dbReference type="PROSITE" id="PS51077"/>
    </source>
</evidence>
<dbReference type="Pfam" id="PF09339">
    <property type="entry name" value="HTH_IclR"/>
    <property type="match status" value="1"/>
</dbReference>
<feature type="domain" description="IclR-ED" evidence="5">
    <location>
        <begin position="74"/>
        <end position="251"/>
    </location>
</feature>
<dbReference type="InterPro" id="IPR036388">
    <property type="entry name" value="WH-like_DNA-bd_sf"/>
</dbReference>